<protein>
    <recommendedName>
        <fullName evidence="5">RRM domain-containing protein</fullName>
    </recommendedName>
</protein>
<accession>A0A0C3PG00</accession>
<evidence type="ECO:0000256" key="3">
    <source>
        <dbReference type="PROSITE-ProRule" id="PRU00176"/>
    </source>
</evidence>
<dbReference type="GO" id="GO:0003729">
    <property type="term" value="F:mRNA binding"/>
    <property type="evidence" value="ECO:0007669"/>
    <property type="project" value="TreeGrafter"/>
</dbReference>
<dbReference type="InterPro" id="IPR035979">
    <property type="entry name" value="RBD_domain_sf"/>
</dbReference>
<feature type="domain" description="RRM" evidence="5">
    <location>
        <begin position="85"/>
        <end position="165"/>
    </location>
</feature>
<name>A0A0C3PG00_PISTI</name>
<feature type="compositionally biased region" description="Pro residues" evidence="4">
    <location>
        <begin position="397"/>
        <end position="414"/>
    </location>
</feature>
<dbReference type="Proteomes" id="UP000054217">
    <property type="component" value="Unassembled WGS sequence"/>
</dbReference>
<reference evidence="7" key="2">
    <citation type="submission" date="2015-01" db="EMBL/GenBank/DDBJ databases">
        <title>Evolutionary Origins and Diversification of the Mycorrhizal Mutualists.</title>
        <authorList>
            <consortium name="DOE Joint Genome Institute"/>
            <consortium name="Mycorrhizal Genomics Consortium"/>
            <person name="Kohler A."/>
            <person name="Kuo A."/>
            <person name="Nagy L.G."/>
            <person name="Floudas D."/>
            <person name="Copeland A."/>
            <person name="Barry K.W."/>
            <person name="Cichocki N."/>
            <person name="Veneault-Fourrey C."/>
            <person name="LaButti K."/>
            <person name="Lindquist E.A."/>
            <person name="Lipzen A."/>
            <person name="Lundell T."/>
            <person name="Morin E."/>
            <person name="Murat C."/>
            <person name="Riley R."/>
            <person name="Ohm R."/>
            <person name="Sun H."/>
            <person name="Tunlid A."/>
            <person name="Henrissat B."/>
            <person name="Grigoriev I.V."/>
            <person name="Hibbett D.S."/>
            <person name="Martin F."/>
        </authorList>
    </citation>
    <scope>NUCLEOTIDE SEQUENCE [LARGE SCALE GENOMIC DNA]</scope>
    <source>
        <strain evidence="7">Marx 270</strain>
    </source>
</reference>
<dbReference type="STRING" id="870435.A0A0C3PG00"/>
<keyword evidence="2" id="KW-0539">Nucleus</keyword>
<evidence type="ECO:0000256" key="4">
    <source>
        <dbReference type="SAM" id="MobiDB-lite"/>
    </source>
</evidence>
<dbReference type="HOGENOM" id="CLU_513000_0_0_1"/>
<dbReference type="GO" id="GO:0000398">
    <property type="term" value="P:mRNA splicing, via spliceosome"/>
    <property type="evidence" value="ECO:0007669"/>
    <property type="project" value="TreeGrafter"/>
</dbReference>
<keyword evidence="3" id="KW-0694">RNA-binding</keyword>
<dbReference type="PANTHER" id="PTHR13952:SF6">
    <property type="entry name" value="U11_U12 SMALL NUCLEAR RIBONUCLEOPROTEIN 35 KDA PROTEIN"/>
    <property type="match status" value="1"/>
</dbReference>
<dbReference type="SUPFAM" id="SSF54928">
    <property type="entry name" value="RNA-binding domain, RBD"/>
    <property type="match status" value="1"/>
</dbReference>
<feature type="region of interest" description="Disordered" evidence="4">
    <location>
        <begin position="175"/>
        <end position="206"/>
    </location>
</feature>
<evidence type="ECO:0000313" key="6">
    <source>
        <dbReference type="EMBL" id="KIO06854.1"/>
    </source>
</evidence>
<feature type="region of interest" description="Disordered" evidence="4">
    <location>
        <begin position="1"/>
        <end position="59"/>
    </location>
</feature>
<proteinExistence type="predicted"/>
<dbReference type="PROSITE" id="PS50102">
    <property type="entry name" value="RRM"/>
    <property type="match status" value="1"/>
</dbReference>
<comment type="subcellular location">
    <subcellularLocation>
        <location evidence="1">Nucleus</location>
    </subcellularLocation>
</comment>
<feature type="compositionally biased region" description="Polar residues" evidence="4">
    <location>
        <begin position="195"/>
        <end position="206"/>
    </location>
</feature>
<evidence type="ECO:0000256" key="2">
    <source>
        <dbReference type="ARBA" id="ARBA00023242"/>
    </source>
</evidence>
<feature type="compositionally biased region" description="Basic residues" evidence="4">
    <location>
        <begin position="506"/>
        <end position="518"/>
    </location>
</feature>
<gene>
    <name evidence="6" type="ORF">M404DRAFT_24026</name>
</gene>
<dbReference type="PANTHER" id="PTHR13952">
    <property type="entry name" value="U1 SMALL NUCLEAR RIBONUCLEOPROTEIN 70 KD"/>
    <property type="match status" value="1"/>
</dbReference>
<evidence type="ECO:0000313" key="7">
    <source>
        <dbReference type="Proteomes" id="UP000054217"/>
    </source>
</evidence>
<dbReference type="GO" id="GO:0017069">
    <property type="term" value="F:snRNA binding"/>
    <property type="evidence" value="ECO:0007669"/>
    <property type="project" value="TreeGrafter"/>
</dbReference>
<dbReference type="InterPro" id="IPR000504">
    <property type="entry name" value="RRM_dom"/>
</dbReference>
<feature type="compositionally biased region" description="Polar residues" evidence="4">
    <location>
        <begin position="521"/>
        <end position="531"/>
    </location>
</feature>
<keyword evidence="7" id="KW-1185">Reference proteome</keyword>
<organism evidence="6 7">
    <name type="scientific">Pisolithus tinctorius Marx 270</name>
    <dbReference type="NCBI Taxonomy" id="870435"/>
    <lineage>
        <taxon>Eukaryota</taxon>
        <taxon>Fungi</taxon>
        <taxon>Dikarya</taxon>
        <taxon>Basidiomycota</taxon>
        <taxon>Agaricomycotina</taxon>
        <taxon>Agaricomycetes</taxon>
        <taxon>Agaricomycetidae</taxon>
        <taxon>Boletales</taxon>
        <taxon>Sclerodermatineae</taxon>
        <taxon>Pisolithaceae</taxon>
        <taxon>Pisolithus</taxon>
    </lineage>
</organism>
<dbReference type="Gene3D" id="3.30.70.330">
    <property type="match status" value="1"/>
</dbReference>
<dbReference type="OrthoDB" id="410044at2759"/>
<dbReference type="CDD" id="cd00590">
    <property type="entry name" value="RRM_SF"/>
    <property type="match status" value="1"/>
</dbReference>
<dbReference type="GO" id="GO:0071011">
    <property type="term" value="C:precatalytic spliceosome"/>
    <property type="evidence" value="ECO:0007669"/>
    <property type="project" value="TreeGrafter"/>
</dbReference>
<dbReference type="InterPro" id="IPR012677">
    <property type="entry name" value="Nucleotide-bd_a/b_plait_sf"/>
</dbReference>
<dbReference type="EMBL" id="KN831961">
    <property type="protein sequence ID" value="KIO06854.1"/>
    <property type="molecule type" value="Genomic_DNA"/>
</dbReference>
<dbReference type="InterPro" id="IPR051183">
    <property type="entry name" value="U1_U11-U12_snRNP_70-35kDa"/>
</dbReference>
<evidence type="ECO:0000256" key="1">
    <source>
        <dbReference type="ARBA" id="ARBA00004123"/>
    </source>
</evidence>
<dbReference type="InParanoid" id="A0A0C3PG00"/>
<feature type="region of interest" description="Disordered" evidence="4">
    <location>
        <begin position="495"/>
        <end position="531"/>
    </location>
</feature>
<evidence type="ECO:0000259" key="5">
    <source>
        <dbReference type="PROSITE" id="PS50102"/>
    </source>
</evidence>
<dbReference type="Pfam" id="PF00076">
    <property type="entry name" value="RRM_1"/>
    <property type="match status" value="1"/>
</dbReference>
<dbReference type="AlphaFoldDB" id="A0A0C3PG00"/>
<reference evidence="6 7" key="1">
    <citation type="submission" date="2014-04" db="EMBL/GenBank/DDBJ databases">
        <authorList>
            <consortium name="DOE Joint Genome Institute"/>
            <person name="Kuo A."/>
            <person name="Kohler A."/>
            <person name="Costa M.D."/>
            <person name="Nagy L.G."/>
            <person name="Floudas D."/>
            <person name="Copeland A."/>
            <person name="Barry K.W."/>
            <person name="Cichocki N."/>
            <person name="Veneault-Fourrey C."/>
            <person name="LaButti K."/>
            <person name="Lindquist E.A."/>
            <person name="Lipzen A."/>
            <person name="Lundell T."/>
            <person name="Morin E."/>
            <person name="Murat C."/>
            <person name="Sun H."/>
            <person name="Tunlid A."/>
            <person name="Henrissat B."/>
            <person name="Grigoriev I.V."/>
            <person name="Hibbett D.S."/>
            <person name="Martin F."/>
            <person name="Nordberg H.P."/>
            <person name="Cantor M.N."/>
            <person name="Hua S.X."/>
        </authorList>
    </citation>
    <scope>NUCLEOTIDE SEQUENCE [LARGE SCALE GENOMIC DNA]</scope>
    <source>
        <strain evidence="6 7">Marx 270</strain>
    </source>
</reference>
<dbReference type="SMART" id="SM00360">
    <property type="entry name" value="RRM"/>
    <property type="match status" value="1"/>
</dbReference>
<feature type="region of interest" description="Disordered" evidence="4">
    <location>
        <begin position="380"/>
        <end position="414"/>
    </location>
</feature>
<sequence>MYSATFTALPPTHPSFSDSGDAHDVNRQEVPSSPKLVAFPAPSEAGGRRSRTPDDDFSIMSPREFTRQLMQSSSSEGDNVARDPTTIFVGGLRMSGPKAWVESKIRAIFSKYGGVKDVTVVRPVNNRPGYAFVKFDNTESPLQAISREHNRIVDGRRIRVQLRDLRPYRWKTLQSISSPEVQGSEPSTGSGEGSQDNLTHGKTEMSSVTEDMRAIDLKDVSAVAAVQDARPLHEGNDEHHANHVVRGAQGSHRALTAVAVPTRNQHQGTDNNTPPGTVDVFQTNVTLVPPPVTAHPVPAFAYYHPQGWMPGFGPYSHPLLIPHYPGYQVAPQMTPPFLHGSGVEGTQSPLGPAPPNGLESGTIPYTLYPHVVGYPFSDGTRPGTATMPPNPNHHVPAPLPPTGLHPGDRGPPFPTSHSLNGGTSFTPENENSSSVTWRPYPPMQSPPVFFHPFSQPLPFPGNTLGPNLWLPNYGWHEEMLHPSAVQALPRPLIPSTHEVNVEPRLRNHPSRRPHRRDGYHRNNQSRAPAGR</sequence>